<evidence type="ECO:0000313" key="7">
    <source>
        <dbReference type="EMBL" id="GBO93115.1"/>
    </source>
</evidence>
<gene>
    <name evidence="7" type="ORF">MESMUL_04690</name>
</gene>
<reference evidence="7 8" key="1">
    <citation type="journal article" date="2018" name="Int. J. Syst. Evol. Microbiol.">
        <title>Mesosutterella multiformis gen. nov., sp. nov., a member of the family Sutterellaceae and Sutterella megalosphaeroides sp. nov., isolated from human faeces.</title>
        <authorList>
            <person name="Sakamoto M."/>
            <person name="Ikeyama N."/>
            <person name="Kunihiro T."/>
            <person name="Iino T."/>
            <person name="Yuki M."/>
            <person name="Ohkuma M."/>
        </authorList>
    </citation>
    <scope>NUCLEOTIDE SEQUENCE [LARGE SCALE GENOMIC DNA]</scope>
    <source>
        <strain evidence="7 8">4NBBH2</strain>
    </source>
</reference>
<evidence type="ECO:0000256" key="5">
    <source>
        <dbReference type="ARBA" id="ARBA00023136"/>
    </source>
</evidence>
<sequence length="379" mass="41721">MRVITRHLTSQIILSTSLVLMALIGLFLFFDLVNQVDKIGSSYGMLQALAITGFSIPSHLYEVMPIGVLLGAVYTMSRWAANSEFTILRVAGMSPLSLTRSLMVPGLILVGFTYLLGEFVAPESDALRQEVQLKIYSRPLTASGYDSGVWARDQVYDNSKKLVLSRYVNVQSLKSGAAQEANGWRVYEFTTGNELHRMIEAPSGSYQEGKGWVLKDAVVTDFPSLLGGDPKAIPKPVVRHTEPSMVLSTTLAPRILSVIVADPDHMPILDLGSYLHHLKQNHEDTSRYEVAFWKKVFYPLSILVMLALSMPFAYLSTRSGGVSLKIFVGVMIGIAFYALNNLFSYIGILSTFPPIMAAITPILVTLILAAVAIAKVERR</sequence>
<feature type="transmembrane region" description="Helical" evidence="6">
    <location>
        <begin position="102"/>
        <end position="121"/>
    </location>
</feature>
<dbReference type="InterPro" id="IPR030923">
    <property type="entry name" value="LptG"/>
</dbReference>
<dbReference type="OrthoDB" id="9776227at2"/>
<organism evidence="7 8">
    <name type="scientific">Mesosutterella multiformis</name>
    <dbReference type="NCBI Taxonomy" id="2259133"/>
    <lineage>
        <taxon>Bacteria</taxon>
        <taxon>Pseudomonadati</taxon>
        <taxon>Pseudomonadota</taxon>
        <taxon>Betaproteobacteria</taxon>
        <taxon>Burkholderiales</taxon>
        <taxon>Sutterellaceae</taxon>
        <taxon>Mesosutterella</taxon>
    </lineage>
</organism>
<name>A0A388SA80_9BURK</name>
<dbReference type="PANTHER" id="PTHR33529:SF2">
    <property type="entry name" value="LIPOPOLYSACCHARIDE EXPORT SYSTEM PERMEASE PROTEIN LPTG"/>
    <property type="match status" value="1"/>
</dbReference>
<keyword evidence="3 6" id="KW-0812">Transmembrane</keyword>
<keyword evidence="8" id="KW-1185">Reference proteome</keyword>
<evidence type="ECO:0000256" key="2">
    <source>
        <dbReference type="ARBA" id="ARBA00022475"/>
    </source>
</evidence>
<proteinExistence type="predicted"/>
<feature type="transmembrane region" description="Helical" evidence="6">
    <location>
        <begin position="327"/>
        <end position="349"/>
    </location>
</feature>
<dbReference type="Pfam" id="PF03739">
    <property type="entry name" value="LptF_LptG"/>
    <property type="match status" value="1"/>
</dbReference>
<comment type="subcellular location">
    <subcellularLocation>
        <location evidence="1">Cell membrane</location>
        <topology evidence="1">Multi-pass membrane protein</topology>
    </subcellularLocation>
</comment>
<dbReference type="NCBIfam" id="TIGR04408">
    <property type="entry name" value="LptG_lptG"/>
    <property type="match status" value="1"/>
</dbReference>
<keyword evidence="4 6" id="KW-1133">Transmembrane helix</keyword>
<evidence type="ECO:0000313" key="8">
    <source>
        <dbReference type="Proteomes" id="UP000266091"/>
    </source>
</evidence>
<feature type="transmembrane region" description="Helical" evidence="6">
    <location>
        <begin position="355"/>
        <end position="374"/>
    </location>
</feature>
<dbReference type="GO" id="GO:0055085">
    <property type="term" value="P:transmembrane transport"/>
    <property type="evidence" value="ECO:0007669"/>
    <property type="project" value="InterPro"/>
</dbReference>
<dbReference type="AlphaFoldDB" id="A0A388SA80"/>
<evidence type="ECO:0000256" key="6">
    <source>
        <dbReference type="SAM" id="Phobius"/>
    </source>
</evidence>
<accession>A0A388SA80</accession>
<feature type="transmembrane region" description="Helical" evidence="6">
    <location>
        <begin position="12"/>
        <end position="30"/>
    </location>
</feature>
<dbReference type="Proteomes" id="UP000266091">
    <property type="component" value="Unassembled WGS sequence"/>
</dbReference>
<keyword evidence="2" id="KW-1003">Cell membrane</keyword>
<evidence type="ECO:0000256" key="3">
    <source>
        <dbReference type="ARBA" id="ARBA00022692"/>
    </source>
</evidence>
<comment type="caution">
    <text evidence="7">The sequence shown here is derived from an EMBL/GenBank/DDBJ whole genome shotgun (WGS) entry which is preliminary data.</text>
</comment>
<feature type="transmembrane region" description="Helical" evidence="6">
    <location>
        <begin position="296"/>
        <end position="315"/>
    </location>
</feature>
<dbReference type="RefSeq" id="WP_116269569.1">
    <property type="nucleotide sequence ID" value="NZ_BGZJ01000001.1"/>
</dbReference>
<dbReference type="GO" id="GO:0015920">
    <property type="term" value="P:lipopolysaccharide transport"/>
    <property type="evidence" value="ECO:0007669"/>
    <property type="project" value="TreeGrafter"/>
</dbReference>
<dbReference type="EMBL" id="BGZJ01000001">
    <property type="protein sequence ID" value="GBO93115.1"/>
    <property type="molecule type" value="Genomic_DNA"/>
</dbReference>
<evidence type="ECO:0000256" key="4">
    <source>
        <dbReference type="ARBA" id="ARBA00022989"/>
    </source>
</evidence>
<protein>
    <submittedName>
        <fullName evidence="7">LPS export ABC transporter permease LptG</fullName>
    </submittedName>
</protein>
<dbReference type="GO" id="GO:0043190">
    <property type="term" value="C:ATP-binding cassette (ABC) transporter complex"/>
    <property type="evidence" value="ECO:0007669"/>
    <property type="project" value="InterPro"/>
</dbReference>
<accession>A0A401LKW6</accession>
<evidence type="ECO:0000256" key="1">
    <source>
        <dbReference type="ARBA" id="ARBA00004651"/>
    </source>
</evidence>
<dbReference type="PANTHER" id="PTHR33529">
    <property type="entry name" value="SLR0882 PROTEIN-RELATED"/>
    <property type="match status" value="1"/>
</dbReference>
<keyword evidence="5 6" id="KW-0472">Membrane</keyword>
<dbReference type="InterPro" id="IPR005495">
    <property type="entry name" value="LptG/LptF_permease"/>
</dbReference>